<name>A0ABS2ZIJ7_9BACL</name>
<dbReference type="Proteomes" id="UP001319060">
    <property type="component" value="Unassembled WGS sequence"/>
</dbReference>
<dbReference type="EC" id="3.1.4.58" evidence="2"/>
<dbReference type="Pfam" id="PF13563">
    <property type="entry name" value="2_5_RNA_ligase2"/>
    <property type="match status" value="1"/>
</dbReference>
<evidence type="ECO:0000256" key="2">
    <source>
        <dbReference type="HAMAP-Rule" id="MF_01940"/>
    </source>
</evidence>
<comment type="similarity">
    <text evidence="2">Belongs to the 2H phosphoesterase superfamily. ThpR family.</text>
</comment>
<evidence type="ECO:0000256" key="1">
    <source>
        <dbReference type="ARBA" id="ARBA00022801"/>
    </source>
</evidence>
<keyword evidence="4" id="KW-1185">Reference proteome</keyword>
<comment type="caution">
    <text evidence="3">The sequence shown here is derived from an EMBL/GenBank/DDBJ whole genome shotgun (WGS) entry which is preliminary data.</text>
</comment>
<dbReference type="InterPro" id="IPR004175">
    <property type="entry name" value="RNA_CPDase"/>
</dbReference>
<accession>A0ABS2ZIJ7</accession>
<feature type="short sequence motif" description="HXTX 1" evidence="2">
    <location>
        <begin position="42"/>
        <end position="45"/>
    </location>
</feature>
<evidence type="ECO:0000313" key="4">
    <source>
        <dbReference type="Proteomes" id="UP001319060"/>
    </source>
</evidence>
<dbReference type="NCBIfam" id="TIGR02258">
    <property type="entry name" value="2_5_ligase"/>
    <property type="match status" value="1"/>
</dbReference>
<feature type="active site" description="Proton acceptor" evidence="2">
    <location>
        <position position="128"/>
    </location>
</feature>
<feature type="active site" description="Proton donor" evidence="2">
    <location>
        <position position="42"/>
    </location>
</feature>
<keyword evidence="1 2" id="KW-0378">Hydrolase</keyword>
<protein>
    <recommendedName>
        <fullName evidence="2">RNA 2',3'-cyclic phosphodiesterase</fullName>
        <shortName evidence="2">RNA 2',3'-CPDase</shortName>
        <ecNumber evidence="2">3.1.4.58</ecNumber>
    </recommendedName>
</protein>
<comment type="function">
    <text evidence="2">Hydrolyzes RNA 2',3'-cyclic phosphodiester to an RNA 2'-phosphomonoester.</text>
</comment>
<dbReference type="PANTHER" id="PTHR35561">
    <property type="entry name" value="RNA 2',3'-CYCLIC PHOSPHODIESTERASE"/>
    <property type="match status" value="1"/>
</dbReference>
<reference evidence="3 4" key="1">
    <citation type="submission" date="2021-01" db="EMBL/GenBank/DDBJ databases">
        <title>Genome Sequencing of Type Strains.</title>
        <authorList>
            <person name="Lemaire J.F."/>
            <person name="Inderbitzin P."/>
            <person name="Collins S.B."/>
            <person name="Wespe N."/>
            <person name="Knight-Connoni V."/>
        </authorList>
    </citation>
    <scope>NUCLEOTIDE SEQUENCE [LARGE SCALE GENOMIC DNA]</scope>
    <source>
        <strain evidence="3 4">DSM 14730</strain>
    </source>
</reference>
<organism evidence="3 4">
    <name type="scientific">Fictibacillus barbaricus</name>
    <dbReference type="NCBI Taxonomy" id="182136"/>
    <lineage>
        <taxon>Bacteria</taxon>
        <taxon>Bacillati</taxon>
        <taxon>Bacillota</taxon>
        <taxon>Bacilli</taxon>
        <taxon>Bacillales</taxon>
        <taxon>Fictibacillaceae</taxon>
        <taxon>Fictibacillus</taxon>
    </lineage>
</organism>
<dbReference type="RefSeq" id="WP_188401535.1">
    <property type="nucleotide sequence ID" value="NZ_BMCE01000001.1"/>
</dbReference>
<comment type="catalytic activity">
    <reaction evidence="2">
        <text>a 3'-end 2',3'-cyclophospho-ribonucleotide-RNA + H2O = a 3'-end 2'-phospho-ribonucleotide-RNA + H(+)</text>
        <dbReference type="Rhea" id="RHEA:11828"/>
        <dbReference type="Rhea" id="RHEA-COMP:10464"/>
        <dbReference type="Rhea" id="RHEA-COMP:17353"/>
        <dbReference type="ChEBI" id="CHEBI:15377"/>
        <dbReference type="ChEBI" id="CHEBI:15378"/>
        <dbReference type="ChEBI" id="CHEBI:83064"/>
        <dbReference type="ChEBI" id="CHEBI:173113"/>
        <dbReference type="EC" id="3.1.4.58"/>
    </reaction>
</comment>
<proteinExistence type="inferred from homology"/>
<dbReference type="SUPFAM" id="SSF55144">
    <property type="entry name" value="LigT-like"/>
    <property type="match status" value="1"/>
</dbReference>
<dbReference type="HAMAP" id="MF_01940">
    <property type="entry name" value="RNA_CPDase"/>
    <property type="match status" value="1"/>
</dbReference>
<dbReference type="Gene3D" id="3.90.1140.10">
    <property type="entry name" value="Cyclic phosphodiesterase"/>
    <property type="match status" value="1"/>
</dbReference>
<evidence type="ECO:0000313" key="3">
    <source>
        <dbReference type="EMBL" id="MBN3547281.1"/>
    </source>
</evidence>
<dbReference type="PANTHER" id="PTHR35561:SF1">
    <property type="entry name" value="RNA 2',3'-CYCLIC PHOSPHODIESTERASE"/>
    <property type="match status" value="1"/>
</dbReference>
<feature type="short sequence motif" description="HXTX 2" evidence="2">
    <location>
        <begin position="128"/>
        <end position="131"/>
    </location>
</feature>
<dbReference type="InterPro" id="IPR009097">
    <property type="entry name" value="Cyclic_Pdiesterase"/>
</dbReference>
<dbReference type="EMBL" id="JAFHKS010000044">
    <property type="protein sequence ID" value="MBN3547281.1"/>
    <property type="molecule type" value="Genomic_DNA"/>
</dbReference>
<gene>
    <name evidence="3" type="primary">thpR</name>
    <name evidence="3" type="ORF">JYA64_18380</name>
</gene>
<sequence>MKRHHFVAVELPGEVKTKLAGFCSNIKKEHNFKTWVHPEDFHITLAFLGTASGEQINKLSTFLKEVVPKHPSFILNVDHFGFFGNKQHPRIFWTGVEEQSSLYRLQNEVANACKQAGFTLEKRPYAPHITLARKHIESESLSMNHEDWWKQYGQEVQFKADHIVIYETHLERVPKYQTIESFSLRN</sequence>